<evidence type="ECO:0000256" key="3">
    <source>
        <dbReference type="ARBA" id="ARBA00023015"/>
    </source>
</evidence>
<sequence>MTVPMTQAGHDKLEEELSDLKSVQRPAIIRAIATAREHGDLKENAEYHAAREQQSLAEGRINEIGALLADANIIDISLIQSDKVMFGATVTIVNEETDEERVYQIVGEVEADLSKGRISNTSPIGRTLIGKKIGDSFIVHTPAGEKYFEVLDLRYGE</sequence>
<feature type="domain" description="Transcription elongation factor GreA/GreB C-terminal" evidence="8">
    <location>
        <begin position="80"/>
        <end position="155"/>
    </location>
</feature>
<dbReference type="GO" id="GO:0070063">
    <property type="term" value="F:RNA polymerase binding"/>
    <property type="evidence" value="ECO:0007669"/>
    <property type="project" value="InterPro"/>
</dbReference>
<dbReference type="InterPro" id="IPR023459">
    <property type="entry name" value="Tscrpt_elong_fac_GreA/B_fam"/>
</dbReference>
<dbReference type="AlphaFoldDB" id="A0A0F9TCA0"/>
<dbReference type="InterPro" id="IPR001437">
    <property type="entry name" value="Tscrpt_elong_fac_GreA/B_C"/>
</dbReference>
<dbReference type="PIRSF" id="PIRSF006092">
    <property type="entry name" value="GreA_GreB"/>
    <property type="match status" value="1"/>
</dbReference>
<name>A0A0F9TCA0_9ZZZZ</name>
<dbReference type="GO" id="GO:0003677">
    <property type="term" value="F:DNA binding"/>
    <property type="evidence" value="ECO:0007669"/>
    <property type="project" value="UniProtKB-KW"/>
</dbReference>
<keyword evidence="3" id="KW-0805">Transcription regulation</keyword>
<comment type="similarity">
    <text evidence="1">Belongs to the GreA/GreB family.</text>
</comment>
<dbReference type="FunFam" id="1.10.287.180:FF:000001">
    <property type="entry name" value="Transcription elongation factor GreA"/>
    <property type="match status" value="1"/>
</dbReference>
<evidence type="ECO:0000256" key="4">
    <source>
        <dbReference type="ARBA" id="ARBA00023125"/>
    </source>
</evidence>
<dbReference type="Pfam" id="PF01272">
    <property type="entry name" value="GreA_GreB"/>
    <property type="match status" value="1"/>
</dbReference>
<comment type="function">
    <text evidence="6">Necessary for efficient RNA polymerase transcription elongation past template-encoded arresting sites. The arresting sites in DNA have the property of trapping a certain fraction of elongating RNA polymerases that pass through, resulting in locked ternary complexes. Cleavage of the nascent transcript by cleavage factors such as GreA or GreB allows the resumption of elongation from the new 3'terminus. GreA releases sequences of 2 to 3 nucleotides.</text>
</comment>
<organism evidence="10">
    <name type="scientific">marine sediment metagenome</name>
    <dbReference type="NCBI Taxonomy" id="412755"/>
    <lineage>
        <taxon>unclassified sequences</taxon>
        <taxon>metagenomes</taxon>
        <taxon>ecological metagenomes</taxon>
    </lineage>
</organism>
<proteinExistence type="inferred from homology"/>
<dbReference type="PANTHER" id="PTHR30437">
    <property type="entry name" value="TRANSCRIPTION ELONGATION FACTOR GREA"/>
    <property type="match status" value="1"/>
</dbReference>
<dbReference type="InterPro" id="IPR028624">
    <property type="entry name" value="Tscrpt_elong_fac_GreA/B"/>
</dbReference>
<dbReference type="NCBIfam" id="NF001264">
    <property type="entry name" value="PRK00226.1-5"/>
    <property type="match status" value="1"/>
</dbReference>
<dbReference type="SUPFAM" id="SSF54534">
    <property type="entry name" value="FKBP-like"/>
    <property type="match status" value="1"/>
</dbReference>
<dbReference type="NCBIfam" id="NF001261">
    <property type="entry name" value="PRK00226.1-2"/>
    <property type="match status" value="1"/>
</dbReference>
<dbReference type="NCBIfam" id="NF001263">
    <property type="entry name" value="PRK00226.1-4"/>
    <property type="match status" value="1"/>
</dbReference>
<dbReference type="PANTHER" id="PTHR30437:SF4">
    <property type="entry name" value="TRANSCRIPTION ELONGATION FACTOR GREA"/>
    <property type="match status" value="1"/>
</dbReference>
<evidence type="ECO:0000256" key="7">
    <source>
        <dbReference type="ARBA" id="ARBA00030776"/>
    </source>
</evidence>
<dbReference type="InterPro" id="IPR018151">
    <property type="entry name" value="TF_GreA/GreB_CS"/>
</dbReference>
<gene>
    <name evidence="10" type="ORF">LCGC14_0746430</name>
</gene>
<dbReference type="PROSITE" id="PS00829">
    <property type="entry name" value="GREAB_1"/>
    <property type="match status" value="1"/>
</dbReference>
<accession>A0A0F9TCA0</accession>
<evidence type="ECO:0000256" key="6">
    <source>
        <dbReference type="ARBA" id="ARBA00024916"/>
    </source>
</evidence>
<evidence type="ECO:0000313" key="10">
    <source>
        <dbReference type="EMBL" id="KKN39123.1"/>
    </source>
</evidence>
<dbReference type="GO" id="GO:0006354">
    <property type="term" value="P:DNA-templated transcription elongation"/>
    <property type="evidence" value="ECO:0007669"/>
    <property type="project" value="TreeGrafter"/>
</dbReference>
<dbReference type="Pfam" id="PF03449">
    <property type="entry name" value="GreA_GreB_N"/>
    <property type="match status" value="1"/>
</dbReference>
<evidence type="ECO:0000256" key="1">
    <source>
        <dbReference type="ARBA" id="ARBA00008213"/>
    </source>
</evidence>
<dbReference type="Gene3D" id="3.10.50.30">
    <property type="entry name" value="Transcription elongation factor, GreA/GreB, C-terminal domain"/>
    <property type="match status" value="1"/>
</dbReference>
<dbReference type="InterPro" id="IPR036805">
    <property type="entry name" value="Tscrpt_elong_fac_GreA/B_N_sf"/>
</dbReference>
<reference evidence="10" key="1">
    <citation type="journal article" date="2015" name="Nature">
        <title>Complex archaea that bridge the gap between prokaryotes and eukaryotes.</title>
        <authorList>
            <person name="Spang A."/>
            <person name="Saw J.H."/>
            <person name="Jorgensen S.L."/>
            <person name="Zaremba-Niedzwiedzka K."/>
            <person name="Martijn J."/>
            <person name="Lind A.E."/>
            <person name="van Eijk R."/>
            <person name="Schleper C."/>
            <person name="Guy L."/>
            <person name="Ettema T.J."/>
        </authorList>
    </citation>
    <scope>NUCLEOTIDE SEQUENCE</scope>
</reference>
<evidence type="ECO:0000256" key="2">
    <source>
        <dbReference type="ARBA" id="ARBA00013729"/>
    </source>
</evidence>
<evidence type="ECO:0000259" key="8">
    <source>
        <dbReference type="Pfam" id="PF01272"/>
    </source>
</evidence>
<dbReference type="GO" id="GO:0032784">
    <property type="term" value="P:regulation of DNA-templated transcription elongation"/>
    <property type="evidence" value="ECO:0007669"/>
    <property type="project" value="InterPro"/>
</dbReference>
<dbReference type="InterPro" id="IPR006359">
    <property type="entry name" value="Tscrpt_elong_fac_GreA"/>
</dbReference>
<keyword evidence="5" id="KW-0804">Transcription</keyword>
<comment type="caution">
    <text evidence="10">The sequence shown here is derived from an EMBL/GenBank/DDBJ whole genome shotgun (WGS) entry which is preliminary data.</text>
</comment>
<evidence type="ECO:0000256" key="5">
    <source>
        <dbReference type="ARBA" id="ARBA00023163"/>
    </source>
</evidence>
<keyword evidence="4" id="KW-0238">DNA-binding</keyword>
<dbReference type="InterPro" id="IPR036953">
    <property type="entry name" value="GreA/GreB_C_sf"/>
</dbReference>
<dbReference type="SUPFAM" id="SSF46557">
    <property type="entry name" value="GreA transcript cleavage protein, N-terminal domain"/>
    <property type="match status" value="1"/>
</dbReference>
<dbReference type="Gene3D" id="1.10.287.180">
    <property type="entry name" value="Transcription elongation factor, GreA/GreB, N-terminal domain"/>
    <property type="match status" value="1"/>
</dbReference>
<feature type="domain" description="Transcription elongation factor GreA/GreB N-terminal" evidence="9">
    <location>
        <begin position="3"/>
        <end position="73"/>
    </location>
</feature>
<evidence type="ECO:0000259" key="9">
    <source>
        <dbReference type="Pfam" id="PF03449"/>
    </source>
</evidence>
<dbReference type="HAMAP" id="MF_00105">
    <property type="entry name" value="GreA_GreB"/>
    <property type="match status" value="1"/>
</dbReference>
<dbReference type="NCBIfam" id="TIGR01462">
    <property type="entry name" value="greA"/>
    <property type="match status" value="1"/>
</dbReference>
<dbReference type="FunFam" id="3.10.50.30:FF:000001">
    <property type="entry name" value="Transcription elongation factor GreA"/>
    <property type="match status" value="1"/>
</dbReference>
<dbReference type="InterPro" id="IPR022691">
    <property type="entry name" value="Tscrpt_elong_fac_GreA/B_N"/>
</dbReference>
<protein>
    <recommendedName>
        <fullName evidence="2">Transcription elongation factor GreA</fullName>
    </recommendedName>
    <alternativeName>
        <fullName evidence="7">Transcript cleavage factor GreA</fullName>
    </alternativeName>
</protein>
<dbReference type="EMBL" id="LAZR01001781">
    <property type="protein sequence ID" value="KKN39123.1"/>
    <property type="molecule type" value="Genomic_DNA"/>
</dbReference>